<dbReference type="CDD" id="cd12568">
    <property type="entry name" value="RRM3_MRD1"/>
    <property type="match status" value="1"/>
</dbReference>
<evidence type="ECO:0000256" key="4">
    <source>
        <dbReference type="ARBA" id="ARBA00022552"/>
    </source>
</evidence>
<dbReference type="GO" id="GO:0003729">
    <property type="term" value="F:mRNA binding"/>
    <property type="evidence" value="ECO:0007669"/>
    <property type="project" value="TreeGrafter"/>
</dbReference>
<comment type="similarity">
    <text evidence="2">Belongs to the RRM MRD1 family.</text>
</comment>
<dbReference type="InterPro" id="IPR051945">
    <property type="entry name" value="RRM_MRD1_RNA_proc_ribogen"/>
</dbReference>
<feature type="compositionally biased region" description="Basic and acidic residues" evidence="10">
    <location>
        <begin position="277"/>
        <end position="288"/>
    </location>
</feature>
<feature type="domain" description="RRM" evidence="11">
    <location>
        <begin position="2"/>
        <end position="79"/>
    </location>
</feature>
<feature type="compositionally biased region" description="Basic and acidic residues" evidence="10">
    <location>
        <begin position="304"/>
        <end position="324"/>
    </location>
</feature>
<dbReference type="GO" id="GO:1990904">
    <property type="term" value="C:ribonucleoprotein complex"/>
    <property type="evidence" value="ECO:0007669"/>
    <property type="project" value="UniProtKB-KW"/>
</dbReference>
<evidence type="ECO:0000256" key="10">
    <source>
        <dbReference type="SAM" id="MobiDB-lite"/>
    </source>
</evidence>
<evidence type="ECO:0000256" key="1">
    <source>
        <dbReference type="ARBA" id="ARBA00004123"/>
    </source>
</evidence>
<feature type="domain" description="RRM" evidence="11">
    <location>
        <begin position="788"/>
        <end position="865"/>
    </location>
</feature>
<feature type="region of interest" description="Disordered" evidence="10">
    <location>
        <begin position="881"/>
        <end position="903"/>
    </location>
</feature>
<dbReference type="STRING" id="1882483.A0A317XUD7"/>
<dbReference type="AlphaFoldDB" id="A0A317XUD7"/>
<evidence type="ECO:0000256" key="5">
    <source>
        <dbReference type="ARBA" id="ARBA00022737"/>
    </source>
</evidence>
<dbReference type="OrthoDB" id="439639at2759"/>
<evidence type="ECO:0000256" key="8">
    <source>
        <dbReference type="ARBA" id="ARBA00023274"/>
    </source>
</evidence>
<dbReference type="InterPro" id="IPR034482">
    <property type="entry name" value="Mrd1_RRM3"/>
</dbReference>
<evidence type="ECO:0000256" key="7">
    <source>
        <dbReference type="ARBA" id="ARBA00023242"/>
    </source>
</evidence>
<dbReference type="GO" id="GO:0005730">
    <property type="term" value="C:nucleolus"/>
    <property type="evidence" value="ECO:0007669"/>
    <property type="project" value="TreeGrafter"/>
</dbReference>
<organism evidence="12 13">
    <name type="scientific">Testicularia cyperi</name>
    <dbReference type="NCBI Taxonomy" id="1882483"/>
    <lineage>
        <taxon>Eukaryota</taxon>
        <taxon>Fungi</taxon>
        <taxon>Dikarya</taxon>
        <taxon>Basidiomycota</taxon>
        <taxon>Ustilaginomycotina</taxon>
        <taxon>Ustilaginomycetes</taxon>
        <taxon>Ustilaginales</taxon>
        <taxon>Anthracoideaceae</taxon>
        <taxon>Testicularia</taxon>
    </lineage>
</organism>
<dbReference type="SUPFAM" id="SSF54928">
    <property type="entry name" value="RNA-binding domain, RBD"/>
    <property type="match status" value="4"/>
</dbReference>
<feature type="compositionally biased region" description="Acidic residues" evidence="10">
    <location>
        <begin position="289"/>
        <end position="299"/>
    </location>
</feature>
<feature type="region of interest" description="Disordered" evidence="10">
    <location>
        <begin position="195"/>
        <end position="242"/>
    </location>
</feature>
<feature type="domain" description="RRM" evidence="11">
    <location>
        <begin position="544"/>
        <end position="616"/>
    </location>
</feature>
<evidence type="ECO:0000313" key="13">
    <source>
        <dbReference type="Proteomes" id="UP000246740"/>
    </source>
</evidence>
<dbReference type="CDD" id="cd12320">
    <property type="entry name" value="RRM6_RBM19_RRM5_MRD1"/>
    <property type="match status" value="1"/>
</dbReference>
<evidence type="ECO:0000256" key="2">
    <source>
        <dbReference type="ARBA" id="ARBA00008033"/>
    </source>
</evidence>
<feature type="domain" description="RRM" evidence="11">
    <location>
        <begin position="680"/>
        <end position="763"/>
    </location>
</feature>
<evidence type="ECO:0000259" key="11">
    <source>
        <dbReference type="PROSITE" id="PS50102"/>
    </source>
</evidence>
<dbReference type="PANTHER" id="PTHR48039">
    <property type="entry name" value="RNA-BINDING MOTIF PROTEIN 14B"/>
    <property type="match status" value="1"/>
</dbReference>
<dbReference type="Pfam" id="PF00076">
    <property type="entry name" value="RRM_1"/>
    <property type="match status" value="5"/>
</dbReference>
<dbReference type="EMBL" id="KZ819190">
    <property type="protein sequence ID" value="PWZ01528.1"/>
    <property type="molecule type" value="Genomic_DNA"/>
</dbReference>
<evidence type="ECO:0000256" key="3">
    <source>
        <dbReference type="ARBA" id="ARBA00013428"/>
    </source>
</evidence>
<keyword evidence="13" id="KW-1185">Reference proteome</keyword>
<feature type="compositionally biased region" description="Low complexity" evidence="10">
    <location>
        <begin position="886"/>
        <end position="895"/>
    </location>
</feature>
<dbReference type="InterPro" id="IPR012677">
    <property type="entry name" value="Nucleotide-bd_a/b_plait_sf"/>
</dbReference>
<evidence type="ECO:0000256" key="6">
    <source>
        <dbReference type="ARBA" id="ARBA00022884"/>
    </source>
</evidence>
<dbReference type="GO" id="GO:0006364">
    <property type="term" value="P:rRNA processing"/>
    <property type="evidence" value="ECO:0007669"/>
    <property type="project" value="UniProtKB-KW"/>
</dbReference>
<dbReference type="Gene3D" id="3.30.70.330">
    <property type="match status" value="5"/>
</dbReference>
<feature type="domain" description="RRM" evidence="11">
    <location>
        <begin position="333"/>
        <end position="411"/>
    </location>
</feature>
<dbReference type="SMART" id="SM00360">
    <property type="entry name" value="RRM"/>
    <property type="match status" value="5"/>
</dbReference>
<accession>A0A317XUD7</accession>
<feature type="region of interest" description="Disordered" evidence="10">
    <location>
        <begin position="85"/>
        <end position="141"/>
    </location>
</feature>
<dbReference type="InterPro" id="IPR035979">
    <property type="entry name" value="RBD_domain_sf"/>
</dbReference>
<dbReference type="FunCoup" id="A0A317XUD7">
    <property type="interactions" value="720"/>
</dbReference>
<dbReference type="InterPro" id="IPR000504">
    <property type="entry name" value="RRM_dom"/>
</dbReference>
<sequence>MSRLIVRGLPSYLTDVRLRKHFSQKGAVTDVKLMRRPDGTSRKFGFVGYRSEAEAQQALDYFNHTFIDTSRISVEFAKKLGDEDLEKQREERRNKRKAADEAASSLAAAGGGDGAASSKKSKTVDDKARSENAATKPNKKGDVTFEEFLSVMQPKSKRKAWQNEDALPEQTLLDITAPNDALEKKAAKKARKAAEAAAAAAQTDGGSGVGLSADGAATTTAADSDDSDDEAEPDAVANDAGLTDAEYMQLRMKHRVGTDLEGVKDFEQSDDEQLPSLKHDDHDHRSDSDSDSDSEDETPQDPQTLKRQEAQRRRAQEAARKDQETVDQIMQSGRLFVRNLPFSATEQELQSFFQSFGTVTQAHIPLDKQTKSAKGIAFISFAEATAALAAYRAKDGATFQGRLMHIIPAITQDAKSAVGEGALEGDRKKSLKQARLELRKQDAAKDFNWSMLYMSSDAVASSIADRLGVEKSDILNPAAAGAGADGGSDNAAVRLALAETRIIQETKEFFQQEGINVDAFESGNGDGGDGSNRTPRARAQRSDTTILVKNIPYGTTVEEVQKLFEEHGEVDKVLIPPSGTIAVVEMPVVAEARLAFRAIAYKRFRTGILYLEKAPVGLFAPSNPDQEGKEGERQKTIKQAPLVGKSIGESKSAAATATATAVSLDATDVGEEEAEAADGATLFVKNLSFATSSERLAGALHGLSDFAFARVQTKPDPKRPGARLSMGYGFVGFQSISAAKSALKVMDGKVVDGHTLAVTFARRNNSDAATTAGASASAKSTAARGEATKILIKNLPFEATKRDVRQLFSSQGQIKSVRLPKKFDNSTRGFGFVEYTSAREAQSAFEALKHTHLLGRHLVLQWSNQPQSTQDHVDQQRAKTKSSRLTQQASAASQTQKEKLKLSHEDIIAASRVEKKNRVDIDDDDDDDDDDE</sequence>
<feature type="compositionally biased region" description="Acidic residues" evidence="10">
    <location>
        <begin position="921"/>
        <end position="932"/>
    </location>
</feature>
<keyword evidence="5" id="KW-0677">Repeat</keyword>
<feature type="region of interest" description="Disordered" evidence="10">
    <location>
        <begin position="520"/>
        <end position="541"/>
    </location>
</feature>
<dbReference type="PROSITE" id="PS50102">
    <property type="entry name" value="RRM"/>
    <property type="match status" value="5"/>
</dbReference>
<feature type="compositionally biased region" description="Low complexity" evidence="10">
    <location>
        <begin position="212"/>
        <end position="222"/>
    </location>
</feature>
<keyword evidence="4" id="KW-0698">rRNA processing</keyword>
<feature type="region of interest" description="Disordered" evidence="10">
    <location>
        <begin position="267"/>
        <end position="326"/>
    </location>
</feature>
<feature type="region of interest" description="Disordered" evidence="10">
    <location>
        <begin position="913"/>
        <end position="932"/>
    </location>
</feature>
<dbReference type="InParanoid" id="A0A317XUD7"/>
<dbReference type="CDD" id="cd12565">
    <property type="entry name" value="RRM1_MRD1"/>
    <property type="match status" value="1"/>
</dbReference>
<proteinExistence type="inferred from homology"/>
<dbReference type="PANTHER" id="PTHR48039:SF5">
    <property type="entry name" value="RNA-BINDING PROTEIN 28"/>
    <property type="match status" value="1"/>
</dbReference>
<keyword evidence="8" id="KW-0687">Ribonucleoprotein</keyword>
<reference evidence="12 13" key="1">
    <citation type="journal article" date="2018" name="Mol. Biol. Evol.">
        <title>Broad Genomic Sampling Reveals a Smut Pathogenic Ancestry of the Fungal Clade Ustilaginomycotina.</title>
        <authorList>
            <person name="Kijpornyongpan T."/>
            <person name="Mondo S.J."/>
            <person name="Barry K."/>
            <person name="Sandor L."/>
            <person name="Lee J."/>
            <person name="Lipzen A."/>
            <person name="Pangilinan J."/>
            <person name="LaButti K."/>
            <person name="Hainaut M."/>
            <person name="Henrissat B."/>
            <person name="Grigoriev I.V."/>
            <person name="Spatafora J.W."/>
            <person name="Aime M.C."/>
        </authorList>
    </citation>
    <scope>NUCLEOTIDE SEQUENCE [LARGE SCALE GENOMIC DNA]</scope>
    <source>
        <strain evidence="12 13">MCA 3645</strain>
    </source>
</reference>
<keyword evidence="7" id="KW-0539">Nucleus</keyword>
<evidence type="ECO:0000256" key="9">
    <source>
        <dbReference type="PROSITE-ProRule" id="PRU00176"/>
    </source>
</evidence>
<feature type="compositionally biased region" description="Basic and acidic residues" evidence="10">
    <location>
        <begin position="85"/>
        <end position="100"/>
    </location>
</feature>
<comment type="subcellular location">
    <subcellularLocation>
        <location evidence="1">Nucleus</location>
    </subcellularLocation>
</comment>
<keyword evidence="6 9" id="KW-0694">RNA-binding</keyword>
<evidence type="ECO:0000313" key="12">
    <source>
        <dbReference type="EMBL" id="PWZ01528.1"/>
    </source>
</evidence>
<gene>
    <name evidence="12" type="ORF">BCV70DRAFT_198960</name>
</gene>
<dbReference type="Proteomes" id="UP000246740">
    <property type="component" value="Unassembled WGS sequence"/>
</dbReference>
<feature type="compositionally biased region" description="Acidic residues" evidence="10">
    <location>
        <begin position="223"/>
        <end position="233"/>
    </location>
</feature>
<name>A0A317XUD7_9BASI</name>
<protein>
    <recommendedName>
        <fullName evidence="3">Multiple RNA-binding domain-containing protein 1</fullName>
    </recommendedName>
</protein>